<comment type="similarity">
    <text evidence="1">Belongs to the glycosyl hydrolase 3 family.</text>
</comment>
<reference evidence="5 6" key="1">
    <citation type="submission" date="2019-03" db="EMBL/GenBank/DDBJ databases">
        <title>Above-ground endophytic microbial communities from plants in different locations in the United States.</title>
        <authorList>
            <person name="Frank C."/>
        </authorList>
    </citation>
    <scope>NUCLEOTIDE SEQUENCE [LARGE SCALE GENOMIC DNA]</scope>
    <source>
        <strain evidence="5 6">LP_13_YM</strain>
    </source>
</reference>
<dbReference type="PANTHER" id="PTHR42715">
    <property type="entry name" value="BETA-GLUCOSIDASE"/>
    <property type="match status" value="1"/>
</dbReference>
<evidence type="ECO:0000259" key="4">
    <source>
        <dbReference type="SMART" id="SM01217"/>
    </source>
</evidence>
<dbReference type="InterPro" id="IPR050288">
    <property type="entry name" value="Cellulose_deg_GH3"/>
</dbReference>
<proteinExistence type="inferred from homology"/>
<evidence type="ECO:0000313" key="5">
    <source>
        <dbReference type="EMBL" id="TCV92768.1"/>
    </source>
</evidence>
<dbReference type="Gene3D" id="3.20.20.300">
    <property type="entry name" value="Glycoside hydrolase, family 3, N-terminal domain"/>
    <property type="match status" value="1"/>
</dbReference>
<evidence type="ECO:0000313" key="6">
    <source>
        <dbReference type="Proteomes" id="UP000295645"/>
    </source>
</evidence>
<dbReference type="Proteomes" id="UP000295645">
    <property type="component" value="Unassembled WGS sequence"/>
</dbReference>
<dbReference type="AlphaFoldDB" id="A0A4R3YMP1"/>
<dbReference type="Pfam" id="PF00933">
    <property type="entry name" value="Glyco_hydro_3"/>
    <property type="match status" value="1"/>
</dbReference>
<dbReference type="InterPro" id="IPR001764">
    <property type="entry name" value="Glyco_hydro_3_N"/>
</dbReference>
<dbReference type="GO" id="GO:0004553">
    <property type="term" value="F:hydrolase activity, hydrolyzing O-glycosyl compounds"/>
    <property type="evidence" value="ECO:0007669"/>
    <property type="project" value="InterPro"/>
</dbReference>
<evidence type="ECO:0000256" key="2">
    <source>
        <dbReference type="ARBA" id="ARBA00022801"/>
    </source>
</evidence>
<organism evidence="5 6">
    <name type="scientific">Luteibacter rhizovicinus</name>
    <dbReference type="NCBI Taxonomy" id="242606"/>
    <lineage>
        <taxon>Bacteria</taxon>
        <taxon>Pseudomonadati</taxon>
        <taxon>Pseudomonadota</taxon>
        <taxon>Gammaproteobacteria</taxon>
        <taxon>Lysobacterales</taxon>
        <taxon>Rhodanobacteraceae</taxon>
        <taxon>Luteibacter</taxon>
    </lineage>
</organism>
<dbReference type="SMART" id="SM01217">
    <property type="entry name" value="Fn3_like"/>
    <property type="match status" value="1"/>
</dbReference>
<sequence length="731" mass="76932">MTVSARRSLLAISIASLLLPVLASAATPSRPWMNTSLTPDQRADLVLGQMTQEEKFRIIRADFGQEHDGIAAPVGALGSAGYTPGIERLGIPAIQETDAGLGVTRPGADKTGAIGLPAGTATAASFDTAIAYAGGAMIGGEARSKGFNVLLAGGVNLVRDPRNGRNFEYAGEDPLLAGTMAGYTVRGVQDQKVVSTVKHYVLNDLESGRNTLSADIDPVALRESDLLAFQIAVHTGDPGSVMCSYNRVNGKYTCEDEWLLNGVLKGEWGFKGYVMSDWGSVHSAAPSALAGLDQESAGEVFDKQVFFDAPLREAVKKGEVPQSRLDNMAHRILRTMFAKGVIDDPVVPRKARYAEDRLVAQKAAEAGAVLLKNEKALLPIARSVRSVAVIGGHADKGVLSGGGSSAVLDVEGSPVEGLMPQGWPGPMRFHPSAPLTTIKALAKGKVSYDSGTDIAAAAKAAAGADVAVVFVTQWAAESFDHADMALDGNQDALIAAVAKANPRTVVVLETNGAVRMPWLNDVGAVMEAWYPGSGGGAAIGRLLFGEVTPSGHLPMSWPKDESQLPRAKVQGAGLGSKAAPADRVDYTIEGADVGYRWFEKTKREPLFPFGFGLSYTTFAYSDFETSVDASGKPVARFTLRNTGKTTGADVPQLYVTAPGATARLAGWRKVWLKPGESQRVEIAADPLALARFDTKGNRWRVAAGAYSVRVGSSATKSEGQATVTIPESVLP</sequence>
<dbReference type="InterPro" id="IPR002772">
    <property type="entry name" value="Glyco_hydro_3_C"/>
</dbReference>
<keyword evidence="6" id="KW-1185">Reference proteome</keyword>
<dbReference type="PANTHER" id="PTHR42715:SF10">
    <property type="entry name" value="BETA-GLUCOSIDASE"/>
    <property type="match status" value="1"/>
</dbReference>
<comment type="caution">
    <text evidence="5">The sequence shown here is derived from an EMBL/GenBank/DDBJ whole genome shotgun (WGS) entry which is preliminary data.</text>
</comment>
<evidence type="ECO:0000256" key="3">
    <source>
        <dbReference type="SAM" id="SignalP"/>
    </source>
</evidence>
<keyword evidence="3" id="KW-0732">Signal</keyword>
<dbReference type="InterPro" id="IPR036881">
    <property type="entry name" value="Glyco_hydro_3_C_sf"/>
</dbReference>
<dbReference type="EMBL" id="SMCS01000006">
    <property type="protein sequence ID" value="TCV92768.1"/>
    <property type="molecule type" value="Genomic_DNA"/>
</dbReference>
<feature type="domain" description="Fibronectin type III-like" evidence="4">
    <location>
        <begin position="649"/>
        <end position="714"/>
    </location>
</feature>
<dbReference type="Pfam" id="PF14310">
    <property type="entry name" value="Fn3-like"/>
    <property type="match status" value="1"/>
</dbReference>
<keyword evidence="2" id="KW-0378">Hydrolase</keyword>
<dbReference type="InterPro" id="IPR026891">
    <property type="entry name" value="Fn3-like"/>
</dbReference>
<dbReference type="GO" id="GO:0005975">
    <property type="term" value="P:carbohydrate metabolic process"/>
    <property type="evidence" value="ECO:0007669"/>
    <property type="project" value="InterPro"/>
</dbReference>
<dbReference type="InterPro" id="IPR036962">
    <property type="entry name" value="Glyco_hydro_3_N_sf"/>
</dbReference>
<feature type="chain" id="PRO_5020299682" evidence="3">
    <location>
        <begin position="26"/>
        <end position="731"/>
    </location>
</feature>
<dbReference type="SUPFAM" id="SSF52279">
    <property type="entry name" value="Beta-D-glucan exohydrolase, C-terminal domain"/>
    <property type="match status" value="1"/>
</dbReference>
<accession>A0A4R3YMP1</accession>
<dbReference type="SUPFAM" id="SSF51445">
    <property type="entry name" value="(Trans)glycosidases"/>
    <property type="match status" value="1"/>
</dbReference>
<name>A0A4R3YMP1_9GAMM</name>
<dbReference type="Gene3D" id="2.60.40.10">
    <property type="entry name" value="Immunoglobulins"/>
    <property type="match status" value="1"/>
</dbReference>
<dbReference type="PRINTS" id="PR00133">
    <property type="entry name" value="GLHYDRLASE3"/>
</dbReference>
<dbReference type="Pfam" id="PF01915">
    <property type="entry name" value="Glyco_hydro_3_C"/>
    <property type="match status" value="1"/>
</dbReference>
<feature type="signal peptide" evidence="3">
    <location>
        <begin position="1"/>
        <end position="25"/>
    </location>
</feature>
<gene>
    <name evidence="5" type="ORF">EC912_106106</name>
</gene>
<dbReference type="InterPro" id="IPR013783">
    <property type="entry name" value="Ig-like_fold"/>
</dbReference>
<evidence type="ECO:0000256" key="1">
    <source>
        <dbReference type="ARBA" id="ARBA00005336"/>
    </source>
</evidence>
<protein>
    <submittedName>
        <fullName evidence="5">Beta-glucosidase</fullName>
    </submittedName>
</protein>
<dbReference type="Gene3D" id="3.40.50.1700">
    <property type="entry name" value="Glycoside hydrolase family 3 C-terminal domain"/>
    <property type="match status" value="1"/>
</dbReference>
<dbReference type="InterPro" id="IPR017853">
    <property type="entry name" value="GH"/>
</dbReference>